<accession>A0A328ERV4</accession>
<proteinExistence type="predicted"/>
<dbReference type="Proteomes" id="UP000248786">
    <property type="component" value="Unassembled WGS sequence"/>
</dbReference>
<organism evidence="2 3">
    <name type="scientific">Dehalococcoides mccartyi</name>
    <dbReference type="NCBI Taxonomy" id="61435"/>
    <lineage>
        <taxon>Bacteria</taxon>
        <taxon>Bacillati</taxon>
        <taxon>Chloroflexota</taxon>
        <taxon>Dehalococcoidia</taxon>
        <taxon>Dehalococcoidales</taxon>
        <taxon>Dehalococcoidaceae</taxon>
        <taxon>Dehalococcoides</taxon>
    </lineage>
</organism>
<gene>
    <name evidence="2" type="ORF">C1G86_1612</name>
</gene>
<dbReference type="Pfam" id="PF10592">
    <property type="entry name" value="AIPR"/>
    <property type="match status" value="1"/>
</dbReference>
<comment type="caution">
    <text evidence="2">The sequence shown here is derived from an EMBL/GenBank/DDBJ whole genome shotgun (WGS) entry which is preliminary data.</text>
</comment>
<evidence type="ECO:0000259" key="1">
    <source>
        <dbReference type="Pfam" id="PF10592"/>
    </source>
</evidence>
<reference evidence="2 3" key="1">
    <citation type="submission" date="2018-05" db="EMBL/GenBank/DDBJ databases">
        <title>Draft genome sequences of Dehalococcoides mccartyi strains RC and KS.</title>
        <authorList>
            <person name="Higgins S.A."/>
            <person name="Padilla-Crespo E."/>
            <person name="Loeffler F.E."/>
        </authorList>
    </citation>
    <scope>NUCLEOTIDE SEQUENCE [LARGE SCALE GENOMIC DNA]</scope>
    <source>
        <strain evidence="2 3">KS</strain>
    </source>
</reference>
<feature type="domain" description="Abortive phage infection protein C-terminal" evidence="1">
    <location>
        <begin position="7"/>
        <end position="277"/>
    </location>
</feature>
<protein>
    <recommendedName>
        <fullName evidence="1">Abortive phage infection protein C-terminal domain-containing protein</fullName>
    </recommendedName>
</protein>
<dbReference type="EMBL" id="QGLD01000018">
    <property type="protein sequence ID" value="RAL70081.1"/>
    <property type="molecule type" value="Genomic_DNA"/>
</dbReference>
<evidence type="ECO:0000313" key="3">
    <source>
        <dbReference type="Proteomes" id="UP000248786"/>
    </source>
</evidence>
<name>A0A328ERV4_9CHLR</name>
<sequence length="411" mass="47592">MKDGNEGLFVTRVKDLQIVNGGQTTASISTARYRDKVDISKIFVQMKLTKIDPEKADKIIPNISRSSNSQNRVSEADFFANSPFHIRMEQISRRMFAPAVGGAQYETHWFYERARGQYLQEQSRKTSTEKSKFQIQNPKVQLITKTDLAKYHNSWFGVPHKVSMGAQKNFLVFAERITDAWDKNDIDFNDIYFQESVALAILFRQTEKLVSIQSWYEKGYRANIVTYSIALLAYLIKKGFPDRSFDFHSVWEKQIIDGYLERQMTILAKSVFDVLTAENRGIQNVTEWSKREACWERVKGLQIQLLPEAENWLADKEDVRSLSRSAKKEQKVMNGIEAQIFVVNLGAQYWQDMLQWASLKGLIASQEEQDMLTVATKMRPNSLPNSLPNSYQCRRLQEIRNKMLSEGFKES</sequence>
<dbReference type="InterPro" id="IPR018891">
    <property type="entry name" value="AIPR_C"/>
</dbReference>
<dbReference type="AlphaFoldDB" id="A0A328ERV4"/>
<evidence type="ECO:0000313" key="2">
    <source>
        <dbReference type="EMBL" id="RAL70081.1"/>
    </source>
</evidence>